<evidence type="ECO:0000313" key="1">
    <source>
        <dbReference type="EMBL" id="CAF4741364.1"/>
    </source>
</evidence>
<dbReference type="Proteomes" id="UP000681967">
    <property type="component" value="Unassembled WGS sequence"/>
</dbReference>
<dbReference type="AlphaFoldDB" id="A0A8S3AKW3"/>
<protein>
    <submittedName>
        <fullName evidence="1">Uncharacterized protein</fullName>
    </submittedName>
</protein>
<accession>A0A8S3AKW3</accession>
<reference evidence="1" key="1">
    <citation type="submission" date="2021-02" db="EMBL/GenBank/DDBJ databases">
        <authorList>
            <person name="Nowell W R."/>
        </authorList>
    </citation>
    <scope>NUCLEOTIDE SEQUENCE</scope>
</reference>
<proteinExistence type="predicted"/>
<comment type="caution">
    <text evidence="1">The sequence shown here is derived from an EMBL/GenBank/DDBJ whole genome shotgun (WGS) entry which is preliminary data.</text>
</comment>
<organism evidence="1 2">
    <name type="scientific">Rotaria magnacalcarata</name>
    <dbReference type="NCBI Taxonomy" id="392030"/>
    <lineage>
        <taxon>Eukaryota</taxon>
        <taxon>Metazoa</taxon>
        <taxon>Spiralia</taxon>
        <taxon>Gnathifera</taxon>
        <taxon>Rotifera</taxon>
        <taxon>Eurotatoria</taxon>
        <taxon>Bdelloidea</taxon>
        <taxon>Philodinida</taxon>
        <taxon>Philodinidae</taxon>
        <taxon>Rotaria</taxon>
    </lineage>
</organism>
<name>A0A8S3AKW3_9BILA</name>
<sequence length="62" mass="7012">MGSGMWNMENILRSLPNVSQSNIQTIVMNSIQMSCRTVVQLCLVTEQLLSLTINDVRILDKM</sequence>
<gene>
    <name evidence="1" type="ORF">BYL167_LOCUS45705</name>
</gene>
<feature type="non-terminal residue" evidence="1">
    <location>
        <position position="62"/>
    </location>
</feature>
<evidence type="ECO:0000313" key="2">
    <source>
        <dbReference type="Proteomes" id="UP000681967"/>
    </source>
</evidence>
<dbReference type="EMBL" id="CAJOBH010127534">
    <property type="protein sequence ID" value="CAF4741364.1"/>
    <property type="molecule type" value="Genomic_DNA"/>
</dbReference>